<organism evidence="3 4">
    <name type="scientific">Polaribacter cellanae</name>
    <dbReference type="NCBI Taxonomy" id="2818493"/>
    <lineage>
        <taxon>Bacteria</taxon>
        <taxon>Pseudomonadati</taxon>
        <taxon>Bacteroidota</taxon>
        <taxon>Flavobacteriia</taxon>
        <taxon>Flavobacteriales</taxon>
        <taxon>Flavobacteriaceae</taxon>
    </lineage>
</organism>
<dbReference type="RefSeq" id="WP_208078531.1">
    <property type="nucleotide sequence ID" value="NZ_CP071869.1"/>
</dbReference>
<feature type="domain" description="YdbS-like PH" evidence="2">
    <location>
        <begin position="87"/>
        <end position="163"/>
    </location>
</feature>
<evidence type="ECO:0000259" key="2">
    <source>
        <dbReference type="Pfam" id="PF03703"/>
    </source>
</evidence>
<keyword evidence="1" id="KW-1133">Transmembrane helix</keyword>
<gene>
    <name evidence="3" type="ORF">J3359_17900</name>
</gene>
<reference evidence="3 4" key="1">
    <citation type="submission" date="2021-03" db="EMBL/GenBank/DDBJ databases">
        <title>Complete genome of Polaribacter_sp.SM13.</title>
        <authorList>
            <person name="Jeong S.W."/>
            <person name="Bae J.W."/>
        </authorList>
    </citation>
    <scope>NUCLEOTIDE SEQUENCE [LARGE SCALE GENOMIC DNA]</scope>
    <source>
        <strain evidence="3 4">SM13</strain>
    </source>
</reference>
<name>A0A975CQ36_9FLAO</name>
<dbReference type="PANTHER" id="PTHR34473">
    <property type="entry name" value="UPF0699 TRANSMEMBRANE PROTEIN YDBS"/>
    <property type="match status" value="1"/>
</dbReference>
<dbReference type="EMBL" id="CP071869">
    <property type="protein sequence ID" value="QTE22640.1"/>
    <property type="molecule type" value="Genomic_DNA"/>
</dbReference>
<accession>A0A975CQ36</accession>
<dbReference type="Proteomes" id="UP000663920">
    <property type="component" value="Chromosome"/>
</dbReference>
<dbReference type="KEGG" id="pcea:J3359_17900"/>
<feature type="transmembrane region" description="Helical" evidence="1">
    <location>
        <begin position="62"/>
        <end position="84"/>
    </location>
</feature>
<evidence type="ECO:0000256" key="1">
    <source>
        <dbReference type="SAM" id="Phobius"/>
    </source>
</evidence>
<proteinExistence type="predicted"/>
<dbReference type="AlphaFoldDB" id="A0A975CQ36"/>
<dbReference type="PANTHER" id="PTHR34473:SF2">
    <property type="entry name" value="UPF0699 TRANSMEMBRANE PROTEIN YDBT"/>
    <property type="match status" value="1"/>
</dbReference>
<keyword evidence="4" id="KW-1185">Reference proteome</keyword>
<sequence length="169" mass="19526">MADTFQNNTITHFPDISKINFIAIEKKYLKVILLNIGIVFTVLFAAVFIIDYKDLFELKEHSIWLYVVVFIFLLITLSIKIIGFKKKKFAVREKDISYKNGIFFRTLTTVPFNRIQHVEIDQGPFSRYFNLVTLSVFTAGDSSDDLTIKGLIKEEATKIKEFISNQIDG</sequence>
<dbReference type="InterPro" id="IPR005182">
    <property type="entry name" value="YdbS-like_PH"/>
</dbReference>
<keyword evidence="1" id="KW-0472">Membrane</keyword>
<evidence type="ECO:0000313" key="4">
    <source>
        <dbReference type="Proteomes" id="UP000663920"/>
    </source>
</evidence>
<evidence type="ECO:0000313" key="3">
    <source>
        <dbReference type="EMBL" id="QTE22640.1"/>
    </source>
</evidence>
<feature type="transmembrane region" description="Helical" evidence="1">
    <location>
        <begin position="28"/>
        <end position="50"/>
    </location>
</feature>
<keyword evidence="1" id="KW-0812">Transmembrane</keyword>
<protein>
    <submittedName>
        <fullName evidence="3">PH domain-containing protein</fullName>
    </submittedName>
</protein>
<dbReference type="Pfam" id="PF03703">
    <property type="entry name" value="bPH_2"/>
    <property type="match status" value="1"/>
</dbReference>